<proteinExistence type="inferred from homology"/>
<feature type="transmembrane region" description="Helical" evidence="7">
    <location>
        <begin position="486"/>
        <end position="503"/>
    </location>
</feature>
<dbReference type="GO" id="GO:0005886">
    <property type="term" value="C:plasma membrane"/>
    <property type="evidence" value="ECO:0007669"/>
    <property type="project" value="TreeGrafter"/>
</dbReference>
<evidence type="ECO:0000256" key="1">
    <source>
        <dbReference type="ARBA" id="ARBA00004141"/>
    </source>
</evidence>
<feature type="transmembrane region" description="Helical" evidence="7">
    <location>
        <begin position="243"/>
        <end position="262"/>
    </location>
</feature>
<evidence type="ECO:0000256" key="7">
    <source>
        <dbReference type="SAM" id="Phobius"/>
    </source>
</evidence>
<name>A9WVK7_RENSM</name>
<dbReference type="HOGENOM" id="CLU_012893_16_3_11"/>
<gene>
    <name evidence="8" type="ordered locus">RSal33209_3519</name>
</gene>
<dbReference type="GO" id="GO:0042910">
    <property type="term" value="F:xenobiotic transmembrane transporter activity"/>
    <property type="evidence" value="ECO:0007669"/>
    <property type="project" value="InterPro"/>
</dbReference>
<dbReference type="CDD" id="cd13136">
    <property type="entry name" value="MATE_DinF_like"/>
    <property type="match status" value="1"/>
</dbReference>
<feature type="transmembrane region" description="Helical" evidence="7">
    <location>
        <begin position="459"/>
        <end position="480"/>
    </location>
</feature>
<dbReference type="NCBIfam" id="TIGR00797">
    <property type="entry name" value="matE"/>
    <property type="match status" value="1"/>
</dbReference>
<dbReference type="eggNOG" id="COG0534">
    <property type="taxonomic scope" value="Bacteria"/>
</dbReference>
<feature type="region of interest" description="Disordered" evidence="6">
    <location>
        <begin position="1"/>
        <end position="20"/>
    </location>
</feature>
<dbReference type="STRING" id="288705.RSal33209_3519"/>
<dbReference type="KEGG" id="rsa:RSal33209_3519"/>
<feature type="transmembrane region" description="Helical" evidence="7">
    <location>
        <begin position="96"/>
        <end position="119"/>
    </location>
</feature>
<protein>
    <submittedName>
        <fullName evidence="8">Na+ driven multidrug efflux pump</fullName>
    </submittedName>
</protein>
<comment type="subcellular location">
    <subcellularLocation>
        <location evidence="1">Membrane</location>
        <topology evidence="1">Multi-pass membrane protein</topology>
    </subcellularLocation>
</comment>
<evidence type="ECO:0000256" key="3">
    <source>
        <dbReference type="ARBA" id="ARBA00022692"/>
    </source>
</evidence>
<evidence type="ECO:0000256" key="6">
    <source>
        <dbReference type="SAM" id="MobiDB-lite"/>
    </source>
</evidence>
<keyword evidence="3 7" id="KW-0812">Transmembrane</keyword>
<feature type="transmembrane region" description="Helical" evidence="7">
    <location>
        <begin position="139"/>
        <end position="161"/>
    </location>
</feature>
<feature type="transmembrane region" description="Helical" evidence="7">
    <location>
        <begin position="353"/>
        <end position="373"/>
    </location>
</feature>
<evidence type="ECO:0000313" key="8">
    <source>
        <dbReference type="EMBL" id="ABY25228.1"/>
    </source>
</evidence>
<dbReference type="PANTHER" id="PTHR42893:SF46">
    <property type="entry name" value="PROTEIN DETOXIFICATION 44, CHLOROPLASTIC"/>
    <property type="match status" value="1"/>
</dbReference>
<keyword evidence="5 7" id="KW-0472">Membrane</keyword>
<dbReference type="Proteomes" id="UP000002007">
    <property type="component" value="Chromosome"/>
</dbReference>
<evidence type="ECO:0000256" key="5">
    <source>
        <dbReference type="ARBA" id="ARBA00023136"/>
    </source>
</evidence>
<dbReference type="GO" id="GO:0015297">
    <property type="term" value="F:antiporter activity"/>
    <property type="evidence" value="ECO:0007669"/>
    <property type="project" value="InterPro"/>
</dbReference>
<keyword evidence="4 7" id="KW-1133">Transmembrane helix</keyword>
<dbReference type="InterPro" id="IPR002528">
    <property type="entry name" value="MATE_fam"/>
</dbReference>
<feature type="transmembrane region" description="Helical" evidence="7">
    <location>
        <begin position="173"/>
        <end position="192"/>
    </location>
</feature>
<feature type="transmembrane region" description="Helical" evidence="7">
    <location>
        <begin position="427"/>
        <end position="447"/>
    </location>
</feature>
<evidence type="ECO:0000313" key="9">
    <source>
        <dbReference type="Proteomes" id="UP000002007"/>
    </source>
</evidence>
<dbReference type="PANTHER" id="PTHR42893">
    <property type="entry name" value="PROTEIN DETOXIFICATION 44, CHLOROPLASTIC-RELATED"/>
    <property type="match status" value="1"/>
</dbReference>
<evidence type="ECO:0000256" key="2">
    <source>
        <dbReference type="ARBA" id="ARBA00010199"/>
    </source>
</evidence>
<evidence type="ECO:0000256" key="4">
    <source>
        <dbReference type="ARBA" id="ARBA00022989"/>
    </source>
</evidence>
<feature type="transmembrane region" description="Helical" evidence="7">
    <location>
        <begin position="268"/>
        <end position="291"/>
    </location>
</feature>
<accession>A9WVK7</accession>
<organism evidence="8 9">
    <name type="scientific">Renibacterium salmoninarum (strain ATCC 33209 / DSM 20767 / JCM 11484 / NBRC 15589 / NCIMB 2235)</name>
    <dbReference type="NCBI Taxonomy" id="288705"/>
    <lineage>
        <taxon>Bacteria</taxon>
        <taxon>Bacillati</taxon>
        <taxon>Actinomycetota</taxon>
        <taxon>Actinomycetes</taxon>
        <taxon>Micrococcales</taxon>
        <taxon>Micrococcaceae</taxon>
        <taxon>Renibacterium</taxon>
    </lineage>
</organism>
<feature type="transmembrane region" description="Helical" evidence="7">
    <location>
        <begin position="394"/>
        <end position="415"/>
    </location>
</feature>
<feature type="transmembrane region" description="Helical" evidence="7">
    <location>
        <begin position="212"/>
        <end position="236"/>
    </location>
</feature>
<dbReference type="InterPro" id="IPR044644">
    <property type="entry name" value="DinF-like"/>
</dbReference>
<dbReference type="EMBL" id="CP000910">
    <property type="protein sequence ID" value="ABY25228.1"/>
    <property type="molecule type" value="Genomic_DNA"/>
</dbReference>
<dbReference type="Pfam" id="PF01554">
    <property type="entry name" value="MatE"/>
    <property type="match status" value="2"/>
</dbReference>
<dbReference type="AlphaFoldDB" id="A9WVK7"/>
<reference evidence="9" key="1">
    <citation type="journal article" date="2008" name="J. Bacteriol.">
        <title>Genome sequence of the fish pathogen Renibacterium salmoninarum suggests reductive evolution away from an environmental Arthrobacter ancestor.</title>
        <authorList>
            <person name="Wiens G.D."/>
            <person name="Rockey D.D."/>
            <person name="Wu Z."/>
            <person name="Chang J."/>
            <person name="Levy R."/>
            <person name="Crane S."/>
            <person name="Chen D.S."/>
            <person name="Capri G.R."/>
            <person name="Burnett J.R."/>
            <person name="Sudheesh P.S."/>
            <person name="Schipma M.J."/>
            <person name="Burd H."/>
            <person name="Bhattacharyya A."/>
            <person name="Rhodes L.D."/>
            <person name="Kaul R."/>
            <person name="Strom M.S."/>
        </authorList>
    </citation>
    <scope>NUCLEOTIDE SEQUENCE [LARGE SCALE GENOMIC DNA]</scope>
    <source>
        <strain evidence="9">ATCC 33209 / DSM 20767 / JCM 11484 / NBRC 15589 / NCIMB 2235</strain>
    </source>
</reference>
<sequence>MHPQRRRPFADSSCLPAQQQLHRRPRQHCHLLPNGWRFAGTALVSPKILMVPWRQASHFGTTFVEYTSDVDPAHSRSAETSTPTGPAGIGRQILRLAVPALGALIAEPLFLLADAAIVGHLGVNQLAGVGLASTLLQTAVGLLVFLAYSTTPAVARLIGAGRHRDAVAIGRDGIWLALVLGVGLAIAGVFVAEPLLQLLGARGPILAAGTSYLQWSMPGIPAMLMVLAAIGVLRGLQDTRTPLVVAVLGFALNAGSNWLLVYPLNLDVAGSAIGTSIAQWLMTAVYLVIVVRAARQERLALAPDWRAVLSLTSVGGWLFVRTLSLRAATVATVVVATGQGPDNLAAHQIATSIFYLLAFALDALAIAAQALIGKELGAGNLPLVHALTRTMIRWGIGFGVLTGILVLAGSPWLGWIFSTDQQVHKSLFAALIALAVCQPIAGFVFVLDGVLMGAGDVRYLGLVGMACLAAYAPLLIWVAISGLQGPVGLGWLWAAFTGGYLLARAVSLGLRARTDAWLLTGVR</sequence>
<keyword evidence="9" id="KW-1185">Reference proteome</keyword>
<comment type="similarity">
    <text evidence="2">Belongs to the multi antimicrobial extrusion (MATE) (TC 2.A.66.1) family.</text>
</comment>